<evidence type="ECO:0000313" key="2">
    <source>
        <dbReference type="Proteomes" id="UP000516422"/>
    </source>
</evidence>
<name>A0A7H1PUV7_9ACTN</name>
<accession>A0A7H1PUV7</accession>
<proteinExistence type="predicted"/>
<reference evidence="1 2" key="1">
    <citation type="submission" date="2020-04" db="EMBL/GenBank/DDBJ databases">
        <title>Characterization and engineering of Streptomyces griseofuscus DSM40191 as a potential heterologous host for expression of BGCs.</title>
        <authorList>
            <person name="Gren T."/>
            <person name="Whitford C.M."/>
            <person name="Mohite O.S."/>
            <person name="Joergensen T.S."/>
            <person name="Nielsen J.B."/>
            <person name="Lee S.Y."/>
            <person name="Weber T."/>
        </authorList>
    </citation>
    <scope>NUCLEOTIDE SEQUENCE [LARGE SCALE GENOMIC DNA]</scope>
    <source>
        <strain evidence="1 2">DSM 40191</strain>
    </source>
</reference>
<sequence>MRRELLGAVPATLLVAGHLAAYMLLGFTIHDDISRLQTVTAEPVTPFDQETGNA</sequence>
<gene>
    <name evidence="1" type="ORF">HEP81_01508</name>
</gene>
<evidence type="ECO:0000313" key="1">
    <source>
        <dbReference type="EMBL" id="QNT91837.1"/>
    </source>
</evidence>
<organism evidence="1 2">
    <name type="scientific">Streptomyces griseofuscus</name>
    <dbReference type="NCBI Taxonomy" id="146922"/>
    <lineage>
        <taxon>Bacteria</taxon>
        <taxon>Bacillati</taxon>
        <taxon>Actinomycetota</taxon>
        <taxon>Actinomycetes</taxon>
        <taxon>Kitasatosporales</taxon>
        <taxon>Streptomycetaceae</taxon>
        <taxon>Streptomyces</taxon>
    </lineage>
</organism>
<dbReference type="EMBL" id="CP051006">
    <property type="protein sequence ID" value="QNT91837.1"/>
    <property type="molecule type" value="Genomic_DNA"/>
</dbReference>
<dbReference type="KEGG" id="sgf:HEP81_01508"/>
<dbReference type="Proteomes" id="UP000516422">
    <property type="component" value="Chromosome"/>
</dbReference>
<dbReference type="AlphaFoldDB" id="A0A7H1PUV7"/>
<protein>
    <submittedName>
        <fullName evidence="1">Uncharacterized protein</fullName>
    </submittedName>
</protein>